<feature type="region of interest" description="Disordered" evidence="1">
    <location>
        <begin position="1"/>
        <end position="21"/>
    </location>
</feature>
<protein>
    <submittedName>
        <fullName evidence="2">NAD-dependent DNA ligase (Contains BRCT domain type II)</fullName>
    </submittedName>
</protein>
<name>A0A8S5UUT8_9CAUD</name>
<keyword evidence="2" id="KW-0436">Ligase</keyword>
<evidence type="ECO:0000313" key="2">
    <source>
        <dbReference type="EMBL" id="DAF98241.1"/>
    </source>
</evidence>
<reference evidence="2" key="1">
    <citation type="journal article" date="2021" name="Proc. Natl. Acad. Sci. U.S.A.">
        <title>A Catalog of Tens of Thousands of Viruses from Human Metagenomes Reveals Hidden Associations with Chronic Diseases.</title>
        <authorList>
            <person name="Tisza M.J."/>
            <person name="Buck C.B."/>
        </authorList>
    </citation>
    <scope>NUCLEOTIDE SEQUENCE</scope>
    <source>
        <strain evidence="2">CtaDn21</strain>
    </source>
</reference>
<dbReference type="Pfam" id="PF22745">
    <property type="entry name" value="Nlig-Ia"/>
    <property type="match status" value="1"/>
</dbReference>
<organism evidence="2">
    <name type="scientific">Siphoviridae sp. ctaDn21</name>
    <dbReference type="NCBI Taxonomy" id="2825563"/>
    <lineage>
        <taxon>Viruses</taxon>
        <taxon>Duplodnaviria</taxon>
        <taxon>Heunggongvirae</taxon>
        <taxon>Uroviricota</taxon>
        <taxon>Caudoviricetes</taxon>
    </lineage>
</organism>
<proteinExistence type="predicted"/>
<dbReference type="EMBL" id="BK016144">
    <property type="protein sequence ID" value="DAF98241.1"/>
    <property type="molecule type" value="Genomic_DNA"/>
</dbReference>
<accession>A0A8S5UUT8</accession>
<dbReference type="Gene3D" id="1.10.287.610">
    <property type="entry name" value="Helix hairpin bin"/>
    <property type="match status" value="1"/>
</dbReference>
<evidence type="ECO:0000256" key="1">
    <source>
        <dbReference type="SAM" id="MobiDB-lite"/>
    </source>
</evidence>
<sequence>MTQRTLFSRPSGPKVSKPIKRRPKVQLDREILELINRRQRQILVHSNLYYRQNVNLITDAQYDRWSHELYDLIQAHPNEFRESVWYEAFRTFDGNTGMGLPYTDPWVEGTANHLLKISGGQPT</sequence>
<dbReference type="SUPFAM" id="SSF56091">
    <property type="entry name" value="DNA ligase/mRNA capping enzyme, catalytic domain"/>
    <property type="match status" value="1"/>
</dbReference>
<dbReference type="GO" id="GO:0016874">
    <property type="term" value="F:ligase activity"/>
    <property type="evidence" value="ECO:0007669"/>
    <property type="project" value="UniProtKB-KW"/>
</dbReference>